<dbReference type="OrthoDB" id="2446120at2759"/>
<comment type="caution">
    <text evidence="1">The sequence shown here is derived from an EMBL/GenBank/DDBJ whole genome shotgun (WGS) entry which is preliminary data.</text>
</comment>
<proteinExistence type="predicted"/>
<feature type="non-terminal residue" evidence="1">
    <location>
        <position position="1"/>
    </location>
</feature>
<dbReference type="Proteomes" id="UP000789759">
    <property type="component" value="Unassembled WGS sequence"/>
</dbReference>
<keyword evidence="2" id="KW-1185">Reference proteome</keyword>
<feature type="non-terminal residue" evidence="1">
    <location>
        <position position="69"/>
    </location>
</feature>
<sequence>MTNIAETVFKKFEKEILTEEEDTELPNLTKDLYFNKLDLNLNVSNFIDLYSSVFINSESCYENQESNEI</sequence>
<organism evidence="1 2">
    <name type="scientific">Cetraspora pellucida</name>
    <dbReference type="NCBI Taxonomy" id="1433469"/>
    <lineage>
        <taxon>Eukaryota</taxon>
        <taxon>Fungi</taxon>
        <taxon>Fungi incertae sedis</taxon>
        <taxon>Mucoromycota</taxon>
        <taxon>Glomeromycotina</taxon>
        <taxon>Glomeromycetes</taxon>
        <taxon>Diversisporales</taxon>
        <taxon>Gigasporaceae</taxon>
        <taxon>Cetraspora</taxon>
    </lineage>
</organism>
<reference evidence="1" key="1">
    <citation type="submission" date="2021-06" db="EMBL/GenBank/DDBJ databases">
        <authorList>
            <person name="Kallberg Y."/>
            <person name="Tangrot J."/>
            <person name="Rosling A."/>
        </authorList>
    </citation>
    <scope>NUCLEOTIDE SEQUENCE</scope>
    <source>
        <strain evidence="1">FL966</strain>
    </source>
</reference>
<evidence type="ECO:0000313" key="1">
    <source>
        <dbReference type="EMBL" id="CAG8487892.1"/>
    </source>
</evidence>
<name>A0A9N8WKU5_9GLOM</name>
<dbReference type="EMBL" id="CAJVQA010000718">
    <property type="protein sequence ID" value="CAG8487892.1"/>
    <property type="molecule type" value="Genomic_DNA"/>
</dbReference>
<evidence type="ECO:0000313" key="2">
    <source>
        <dbReference type="Proteomes" id="UP000789759"/>
    </source>
</evidence>
<dbReference type="AlphaFoldDB" id="A0A9N8WKU5"/>
<gene>
    <name evidence="1" type="ORF">CPELLU_LOCUS1834</name>
</gene>
<accession>A0A9N8WKU5</accession>
<protein>
    <submittedName>
        <fullName evidence="1">13345_t:CDS:1</fullName>
    </submittedName>
</protein>